<dbReference type="InterPro" id="IPR052035">
    <property type="entry name" value="ZnF_BED_domain_contain"/>
</dbReference>
<sequence>MASQSASTTPGAGSSSAPTVVQILPNNRNPQIWKDFNLCLMSDNTKKAQCIHCFHFFSKDSNSTLKNHISHPHCEALKRVSESGQSSMSRDGSIFVYNPDVLREQFAGLVIQRGLPFNHFDDEQTTRVFQKHLQPKYNHVSRTTLKRDAMKLWVTAKQAIIDGFVNLNTNVNLTANVWSAPHGVPDSYICVTAHWIEPGTWQMMKRVIAFEDFSVPHTGSALARTLRKTFVNFNLENKIMSITLDNASNNTSAIGKLKLKYKPPMDCRFYHSRCVAHIINLVVQDGLAVPAINAIKESFKTMLKDVFKSSDRNHQRYIKICSEAGKP</sequence>
<keyword evidence="4" id="KW-0862">Zinc</keyword>
<evidence type="ECO:0000256" key="1">
    <source>
        <dbReference type="ARBA" id="ARBA00004123"/>
    </source>
</evidence>
<dbReference type="PANTHER" id="PTHR46481">
    <property type="entry name" value="ZINC FINGER BED DOMAIN-CONTAINING PROTEIN 4"/>
    <property type="match status" value="1"/>
</dbReference>
<evidence type="ECO:0000256" key="4">
    <source>
        <dbReference type="ARBA" id="ARBA00022833"/>
    </source>
</evidence>
<organism evidence="7 8">
    <name type="scientific">Tanacetum coccineum</name>
    <dbReference type="NCBI Taxonomy" id="301880"/>
    <lineage>
        <taxon>Eukaryota</taxon>
        <taxon>Viridiplantae</taxon>
        <taxon>Streptophyta</taxon>
        <taxon>Embryophyta</taxon>
        <taxon>Tracheophyta</taxon>
        <taxon>Spermatophyta</taxon>
        <taxon>Magnoliopsida</taxon>
        <taxon>eudicotyledons</taxon>
        <taxon>Gunneridae</taxon>
        <taxon>Pentapetalae</taxon>
        <taxon>asterids</taxon>
        <taxon>campanulids</taxon>
        <taxon>Asterales</taxon>
        <taxon>Asteraceae</taxon>
        <taxon>Asteroideae</taxon>
        <taxon>Anthemideae</taxon>
        <taxon>Anthemidinae</taxon>
        <taxon>Tanacetum</taxon>
    </lineage>
</organism>
<dbReference type="EMBL" id="BQNB010020620">
    <property type="protein sequence ID" value="GJT97873.1"/>
    <property type="molecule type" value="Genomic_DNA"/>
</dbReference>
<reference evidence="7" key="1">
    <citation type="journal article" date="2022" name="Int. J. Mol. Sci.">
        <title>Draft Genome of Tanacetum Coccineum: Genomic Comparison of Closely Related Tanacetum-Family Plants.</title>
        <authorList>
            <person name="Yamashiro T."/>
            <person name="Shiraishi A."/>
            <person name="Nakayama K."/>
            <person name="Satake H."/>
        </authorList>
    </citation>
    <scope>NUCLEOTIDE SEQUENCE</scope>
</reference>
<evidence type="ECO:0000313" key="8">
    <source>
        <dbReference type="Proteomes" id="UP001151760"/>
    </source>
</evidence>
<evidence type="ECO:0000256" key="6">
    <source>
        <dbReference type="SAM" id="MobiDB-lite"/>
    </source>
</evidence>
<comment type="subcellular location">
    <subcellularLocation>
        <location evidence="1">Nucleus</location>
    </subcellularLocation>
</comment>
<protein>
    <submittedName>
        <fullName evidence="7">Zinc finger BED domain-containing protein RICESLEEPER 2-like protein</fullName>
    </submittedName>
</protein>
<accession>A0ABQ5ICM6</accession>
<evidence type="ECO:0000313" key="7">
    <source>
        <dbReference type="EMBL" id="GJT97873.1"/>
    </source>
</evidence>
<keyword evidence="3" id="KW-0863">Zinc-finger</keyword>
<reference evidence="7" key="2">
    <citation type="submission" date="2022-01" db="EMBL/GenBank/DDBJ databases">
        <authorList>
            <person name="Yamashiro T."/>
            <person name="Shiraishi A."/>
            <person name="Satake H."/>
            <person name="Nakayama K."/>
        </authorList>
    </citation>
    <scope>NUCLEOTIDE SEQUENCE</scope>
</reference>
<dbReference type="PANTHER" id="PTHR46481:SF10">
    <property type="entry name" value="ZINC FINGER BED DOMAIN-CONTAINING PROTEIN 39"/>
    <property type="match status" value="1"/>
</dbReference>
<proteinExistence type="predicted"/>
<comment type="caution">
    <text evidence="7">The sequence shown here is derived from an EMBL/GenBank/DDBJ whole genome shotgun (WGS) entry which is preliminary data.</text>
</comment>
<feature type="region of interest" description="Disordered" evidence="6">
    <location>
        <begin position="1"/>
        <end position="20"/>
    </location>
</feature>
<keyword evidence="2" id="KW-0479">Metal-binding</keyword>
<evidence type="ECO:0000256" key="2">
    <source>
        <dbReference type="ARBA" id="ARBA00022723"/>
    </source>
</evidence>
<keyword evidence="8" id="KW-1185">Reference proteome</keyword>
<dbReference type="Proteomes" id="UP001151760">
    <property type="component" value="Unassembled WGS sequence"/>
</dbReference>
<keyword evidence="5" id="KW-0539">Nucleus</keyword>
<dbReference type="InterPro" id="IPR012337">
    <property type="entry name" value="RNaseH-like_sf"/>
</dbReference>
<dbReference type="SUPFAM" id="SSF53098">
    <property type="entry name" value="Ribonuclease H-like"/>
    <property type="match status" value="1"/>
</dbReference>
<feature type="compositionally biased region" description="Low complexity" evidence="6">
    <location>
        <begin position="1"/>
        <end position="19"/>
    </location>
</feature>
<evidence type="ECO:0000256" key="5">
    <source>
        <dbReference type="ARBA" id="ARBA00023242"/>
    </source>
</evidence>
<gene>
    <name evidence="7" type="ORF">Tco_1093391</name>
</gene>
<evidence type="ECO:0000256" key="3">
    <source>
        <dbReference type="ARBA" id="ARBA00022771"/>
    </source>
</evidence>
<name>A0ABQ5ICM6_9ASTR</name>